<name>A0ABM1EVD3_PRICU</name>
<keyword evidence="2" id="KW-1185">Reference proteome</keyword>
<reference evidence="3" key="1">
    <citation type="submission" date="2025-08" db="UniProtKB">
        <authorList>
            <consortium name="RefSeq"/>
        </authorList>
    </citation>
    <scope>IDENTIFICATION</scope>
</reference>
<dbReference type="PANTHER" id="PTHR45749:SF21">
    <property type="entry name" value="DUF4371 DOMAIN-CONTAINING PROTEIN"/>
    <property type="match status" value="1"/>
</dbReference>
<gene>
    <name evidence="3" type="primary">LOC106816115</name>
</gene>
<dbReference type="InterPro" id="IPR006580">
    <property type="entry name" value="Znf_TTF"/>
</dbReference>
<organism evidence="2 3">
    <name type="scientific">Priapulus caudatus</name>
    <name type="common">Priapulid worm</name>
    <dbReference type="NCBI Taxonomy" id="37621"/>
    <lineage>
        <taxon>Eukaryota</taxon>
        <taxon>Metazoa</taxon>
        <taxon>Ecdysozoa</taxon>
        <taxon>Scalidophora</taxon>
        <taxon>Priapulida</taxon>
        <taxon>Priapulimorpha</taxon>
        <taxon>Priapulimorphida</taxon>
        <taxon>Priapulidae</taxon>
        <taxon>Priapulus</taxon>
    </lineage>
</organism>
<evidence type="ECO:0000313" key="3">
    <source>
        <dbReference type="RefSeq" id="XP_014676154.1"/>
    </source>
</evidence>
<sequence>MHEVQLYDAIKSIWKPPANYLFPKSSMFNYQRSFQHKWLDTYKWLAYSKDEDGAYCRPCIFFGTHDQQKSGKNLERLLSEPLKNWNVAGNKFIEHEMLADEAQDASNKEQMALIIRYVNVDGVIQEDFLRFVHCADGKTGENIANNIKKTNIRNMLDDLGDLRMFSNSPKRQELLTATIHEVCQENNAF</sequence>
<feature type="domain" description="TTF-type" evidence="1">
    <location>
        <begin position="30"/>
        <end position="135"/>
    </location>
</feature>
<proteinExistence type="predicted"/>
<dbReference type="SMART" id="SM00597">
    <property type="entry name" value="ZnF_TTF"/>
    <property type="match status" value="1"/>
</dbReference>
<evidence type="ECO:0000313" key="2">
    <source>
        <dbReference type="Proteomes" id="UP000695022"/>
    </source>
</evidence>
<dbReference type="PANTHER" id="PTHR45749">
    <property type="match status" value="1"/>
</dbReference>
<protein>
    <submittedName>
        <fullName evidence="3">Uncharacterized protein LOC106816115</fullName>
    </submittedName>
</protein>
<dbReference type="GeneID" id="106816115"/>
<accession>A0ABM1EVD3</accession>
<dbReference type="RefSeq" id="XP_014676154.1">
    <property type="nucleotide sequence ID" value="XM_014820668.1"/>
</dbReference>
<dbReference type="Proteomes" id="UP000695022">
    <property type="component" value="Unplaced"/>
</dbReference>
<evidence type="ECO:0000259" key="1">
    <source>
        <dbReference type="SMART" id="SM00597"/>
    </source>
</evidence>